<evidence type="ECO:0000313" key="3">
    <source>
        <dbReference type="Proteomes" id="UP000612456"/>
    </source>
</evidence>
<dbReference type="RefSeq" id="WP_188994600.1">
    <property type="nucleotide sequence ID" value="NZ_BMHP01000003.1"/>
</dbReference>
<feature type="domain" description="ThuA-like" evidence="1">
    <location>
        <begin position="45"/>
        <end position="246"/>
    </location>
</feature>
<gene>
    <name evidence="2" type="ORF">GCM10010911_42110</name>
</gene>
<reference evidence="2" key="2">
    <citation type="submission" date="2020-09" db="EMBL/GenBank/DDBJ databases">
        <authorList>
            <person name="Sun Q."/>
            <person name="Zhou Y."/>
        </authorList>
    </citation>
    <scope>NUCLEOTIDE SEQUENCE</scope>
    <source>
        <strain evidence="2">CGMCC 1.15178</strain>
    </source>
</reference>
<dbReference type="AlphaFoldDB" id="A0A916Z6W8"/>
<proteinExistence type="predicted"/>
<keyword evidence="3" id="KW-1185">Reference proteome</keyword>
<comment type="caution">
    <text evidence="2">The sequence shown here is derived from an EMBL/GenBank/DDBJ whole genome shotgun (WGS) entry which is preliminary data.</text>
</comment>
<dbReference type="EMBL" id="BMHP01000003">
    <property type="protein sequence ID" value="GGD79602.1"/>
    <property type="molecule type" value="Genomic_DNA"/>
</dbReference>
<feature type="domain" description="ThuA-like" evidence="1">
    <location>
        <begin position="287"/>
        <end position="507"/>
    </location>
</feature>
<dbReference type="PANTHER" id="PTHR40469">
    <property type="entry name" value="SECRETED GLYCOSYL HYDROLASE"/>
    <property type="match status" value="1"/>
</dbReference>
<dbReference type="Proteomes" id="UP000612456">
    <property type="component" value="Unassembled WGS sequence"/>
</dbReference>
<dbReference type="InterPro" id="IPR029010">
    <property type="entry name" value="ThuA-like"/>
</dbReference>
<organism evidence="2 3">
    <name type="scientific">Paenibacillus nasutitermitis</name>
    <dbReference type="NCBI Taxonomy" id="1652958"/>
    <lineage>
        <taxon>Bacteria</taxon>
        <taxon>Bacillati</taxon>
        <taxon>Bacillota</taxon>
        <taxon>Bacilli</taxon>
        <taxon>Bacillales</taxon>
        <taxon>Paenibacillaceae</taxon>
        <taxon>Paenibacillus</taxon>
    </lineage>
</organism>
<evidence type="ECO:0000313" key="2">
    <source>
        <dbReference type="EMBL" id="GGD79602.1"/>
    </source>
</evidence>
<sequence>MIKASTKKIVLIAGELSHGPGAHEYIKTVRLLKVMLEQSTAGGQLQVEYHLGGWPEDPQTLEDADLVLFATDGRDGHLYQDVPFVATPERLLLMERLMERGCGLVLLHFSTFFTREEGKKVLQWGGGYYEWEDERGERNWYSRISDGDRLELATAVHPIASGVGSTIELKDEIYWKLRFLPDDPRRTPIWQVPGLAEEGDPLANQVGWALQRDDGGRAFVTTAGHLYSLWENDDFRKVHLNAIVWAAGLPVATGGVQSRFYTDDMVDHALEGVKGTERSSIPDSIHVLLLSGNEHHKWHNWEQTAPAIRAAIQQDERITVTESTDIEALSDWDLSVFHVIALNYCNWQDPNGLSERAKEGLLSYLRKGGGLLVLHFANGAFHFSLPEAGASDWPEFQRVVPRAWNHHGSSGHDPYGSFDVRIVDPEHATTRGIAGFTVTDELYFNQEGTANIHVLYAAQSKVTGKEEPLAWTSEYEGARVYQTLLGHDGEAYKVSEVQEMLRRAVRWSCGK</sequence>
<dbReference type="Pfam" id="PF06283">
    <property type="entry name" value="ThuA"/>
    <property type="match status" value="2"/>
</dbReference>
<name>A0A916Z6W8_9BACL</name>
<protein>
    <recommendedName>
        <fullName evidence="1">ThuA-like domain-containing protein</fullName>
    </recommendedName>
</protein>
<dbReference type="SUPFAM" id="SSF52317">
    <property type="entry name" value="Class I glutamine amidotransferase-like"/>
    <property type="match status" value="2"/>
</dbReference>
<dbReference type="PANTHER" id="PTHR40469:SF2">
    <property type="entry name" value="GALACTOSE-BINDING DOMAIN-LIKE SUPERFAMILY PROTEIN"/>
    <property type="match status" value="1"/>
</dbReference>
<reference evidence="2" key="1">
    <citation type="journal article" date="2014" name="Int. J. Syst. Evol. Microbiol.">
        <title>Complete genome sequence of Corynebacterium casei LMG S-19264T (=DSM 44701T), isolated from a smear-ripened cheese.</title>
        <authorList>
            <consortium name="US DOE Joint Genome Institute (JGI-PGF)"/>
            <person name="Walter F."/>
            <person name="Albersmeier A."/>
            <person name="Kalinowski J."/>
            <person name="Ruckert C."/>
        </authorList>
    </citation>
    <scope>NUCLEOTIDE SEQUENCE</scope>
    <source>
        <strain evidence="2">CGMCC 1.15178</strain>
    </source>
</reference>
<accession>A0A916Z6W8</accession>
<dbReference type="InterPro" id="IPR029062">
    <property type="entry name" value="Class_I_gatase-like"/>
</dbReference>
<evidence type="ECO:0000259" key="1">
    <source>
        <dbReference type="Pfam" id="PF06283"/>
    </source>
</evidence>
<dbReference type="Gene3D" id="3.40.50.880">
    <property type="match status" value="2"/>
</dbReference>